<dbReference type="Proteomes" id="UP000030764">
    <property type="component" value="Unassembled WGS sequence"/>
</dbReference>
<keyword evidence="3" id="KW-1185">Reference proteome</keyword>
<evidence type="ECO:0000313" key="1">
    <source>
        <dbReference type="EMBL" id="KFD52139.1"/>
    </source>
</evidence>
<dbReference type="AlphaFoldDB" id="A0A085N6R9"/>
<organism evidence="2">
    <name type="scientific">Trichuris suis</name>
    <name type="common">pig whipworm</name>
    <dbReference type="NCBI Taxonomy" id="68888"/>
    <lineage>
        <taxon>Eukaryota</taxon>
        <taxon>Metazoa</taxon>
        <taxon>Ecdysozoa</taxon>
        <taxon>Nematoda</taxon>
        <taxon>Enoplea</taxon>
        <taxon>Dorylaimia</taxon>
        <taxon>Trichinellida</taxon>
        <taxon>Trichuridae</taxon>
        <taxon>Trichuris</taxon>
    </lineage>
</organism>
<proteinExistence type="predicted"/>
<gene>
    <name evidence="1" type="ORF">M513_06984</name>
    <name evidence="2" type="ORF">M514_06984</name>
</gene>
<name>A0A085N6R9_9BILA</name>
<sequence>MSDKIGVVNCSEHAPPSSLLLFEIMPVIMKEYVAVNAAYKPVCSKLGDFRITNLKSGVILTLQLQKMCVSMISGIS</sequence>
<evidence type="ECO:0000313" key="2">
    <source>
        <dbReference type="EMBL" id="KFD65165.1"/>
    </source>
</evidence>
<protein>
    <submittedName>
        <fullName evidence="2">Uncharacterized protein</fullName>
    </submittedName>
</protein>
<evidence type="ECO:0000313" key="3">
    <source>
        <dbReference type="Proteomes" id="UP000030764"/>
    </source>
</evidence>
<dbReference type="Proteomes" id="UP000030758">
    <property type="component" value="Unassembled WGS sequence"/>
</dbReference>
<reference evidence="2 3" key="1">
    <citation type="journal article" date="2014" name="Nat. Genet.">
        <title>Genome and transcriptome of the porcine whipworm Trichuris suis.</title>
        <authorList>
            <person name="Jex A.R."/>
            <person name="Nejsum P."/>
            <person name="Schwarz E.M."/>
            <person name="Hu L."/>
            <person name="Young N.D."/>
            <person name="Hall R.S."/>
            <person name="Korhonen P.K."/>
            <person name="Liao S."/>
            <person name="Thamsborg S."/>
            <person name="Xia J."/>
            <person name="Xu P."/>
            <person name="Wang S."/>
            <person name="Scheerlinck J.P."/>
            <person name="Hofmann A."/>
            <person name="Sternberg P.W."/>
            <person name="Wang J."/>
            <person name="Gasser R.B."/>
        </authorList>
    </citation>
    <scope>NUCLEOTIDE SEQUENCE [LARGE SCALE GENOMIC DNA]</scope>
    <source>
        <strain evidence="2">DCEP-RM93F</strain>
        <strain evidence="1">DCEP-RM93M</strain>
    </source>
</reference>
<accession>A0A085N6R9</accession>
<dbReference type="EMBL" id="KL363231">
    <property type="protein sequence ID" value="KFD52139.1"/>
    <property type="molecule type" value="Genomic_DNA"/>
</dbReference>
<dbReference type="EMBL" id="KL367543">
    <property type="protein sequence ID" value="KFD65165.1"/>
    <property type="molecule type" value="Genomic_DNA"/>
</dbReference>